<dbReference type="RefSeq" id="WP_359355660.1">
    <property type="nucleotide sequence ID" value="NZ_JBEYXV010000020.1"/>
</dbReference>
<dbReference type="EMBL" id="JBEYXV010000020">
    <property type="protein sequence ID" value="MEU6825358.1"/>
    <property type="molecule type" value="Genomic_DNA"/>
</dbReference>
<keyword evidence="3" id="KW-1185">Reference proteome</keyword>
<feature type="chain" id="PRO_5046750414" evidence="1">
    <location>
        <begin position="27"/>
        <end position="144"/>
    </location>
</feature>
<dbReference type="Gene3D" id="2.60.20.10">
    <property type="entry name" value="Crystallins"/>
    <property type="match status" value="1"/>
</dbReference>
<dbReference type="Pfam" id="PF03995">
    <property type="entry name" value="Inhibitor_I36"/>
    <property type="match status" value="1"/>
</dbReference>
<evidence type="ECO:0000313" key="3">
    <source>
        <dbReference type="Proteomes" id="UP001551176"/>
    </source>
</evidence>
<reference evidence="2 3" key="1">
    <citation type="submission" date="2024-06" db="EMBL/GenBank/DDBJ databases">
        <title>The Natural Products Discovery Center: Release of the First 8490 Sequenced Strains for Exploring Actinobacteria Biosynthetic Diversity.</title>
        <authorList>
            <person name="Kalkreuter E."/>
            <person name="Kautsar S.A."/>
            <person name="Yang D."/>
            <person name="Bader C.D."/>
            <person name="Teijaro C.N."/>
            <person name="Fluegel L."/>
            <person name="Davis C.M."/>
            <person name="Simpson J.R."/>
            <person name="Lauterbach L."/>
            <person name="Steele A.D."/>
            <person name="Gui C."/>
            <person name="Meng S."/>
            <person name="Li G."/>
            <person name="Viehrig K."/>
            <person name="Ye F."/>
            <person name="Su P."/>
            <person name="Kiefer A.F."/>
            <person name="Nichols A."/>
            <person name="Cepeda A.J."/>
            <person name="Yan W."/>
            <person name="Fan B."/>
            <person name="Jiang Y."/>
            <person name="Adhikari A."/>
            <person name="Zheng C.-J."/>
            <person name="Schuster L."/>
            <person name="Cowan T.M."/>
            <person name="Smanski M.J."/>
            <person name="Chevrette M.G."/>
            <person name="De Carvalho L.P.S."/>
            <person name="Shen B."/>
        </authorList>
    </citation>
    <scope>NUCLEOTIDE SEQUENCE [LARGE SCALE GENOMIC DNA]</scope>
    <source>
        <strain evidence="2 3">NPDC046838</strain>
    </source>
</reference>
<name>A0ABV3BWH2_9ACTN</name>
<accession>A0ABV3BWH2</accession>
<organism evidence="2 3">
    <name type="scientific">Streptomyces atriruber</name>
    <dbReference type="NCBI Taxonomy" id="545121"/>
    <lineage>
        <taxon>Bacteria</taxon>
        <taxon>Bacillati</taxon>
        <taxon>Actinomycetota</taxon>
        <taxon>Actinomycetes</taxon>
        <taxon>Kitasatosporales</taxon>
        <taxon>Streptomycetaceae</taxon>
        <taxon>Streptomyces</taxon>
    </lineage>
</organism>
<comment type="caution">
    <text evidence="2">The sequence shown here is derived from an EMBL/GenBank/DDBJ whole genome shotgun (WGS) entry which is preliminary data.</text>
</comment>
<gene>
    <name evidence="2" type="ORF">ABZ921_32455</name>
</gene>
<dbReference type="Proteomes" id="UP001551176">
    <property type="component" value="Unassembled WGS sequence"/>
</dbReference>
<keyword evidence="1" id="KW-0732">Signal</keyword>
<sequence>MRKTLAAAAGSTLLVLGGLTAAPATASSDNNAEALITCAAGDTCFWVNSNYGGARGRVAGDNPNFRSFSQSQCRGGTWNDCISSIANRGRECTVYYWTDASYNGRYHSLGRNDQVPDFGAAPPVGYNDPAFNDTISSNHWCTPR</sequence>
<feature type="signal peptide" evidence="1">
    <location>
        <begin position="1"/>
        <end position="26"/>
    </location>
</feature>
<proteinExistence type="predicted"/>
<evidence type="ECO:0000256" key="1">
    <source>
        <dbReference type="SAM" id="SignalP"/>
    </source>
</evidence>
<evidence type="ECO:0000313" key="2">
    <source>
        <dbReference type="EMBL" id="MEU6825358.1"/>
    </source>
</evidence>
<protein>
    <submittedName>
        <fullName evidence="2">Peptidase inhibitor family I36 protein</fullName>
    </submittedName>
</protein>